<dbReference type="SUPFAM" id="SSF100950">
    <property type="entry name" value="NagB/RpiA/CoA transferase-like"/>
    <property type="match status" value="1"/>
</dbReference>
<gene>
    <name evidence="3" type="ORF">GCM10009039_28660</name>
</gene>
<proteinExistence type="inferred from homology"/>
<dbReference type="PROSITE" id="PS51462">
    <property type="entry name" value="NUDIX"/>
    <property type="match status" value="1"/>
</dbReference>
<name>A0A830FN04_9EURY</name>
<dbReference type="SUPFAM" id="SSF55811">
    <property type="entry name" value="Nudix"/>
    <property type="match status" value="1"/>
</dbReference>
<reference evidence="3" key="1">
    <citation type="journal article" date="2014" name="Int. J. Syst. Evol. Microbiol.">
        <title>Complete genome sequence of Corynebacterium casei LMG S-19264T (=DSM 44701T), isolated from a smear-ripened cheese.</title>
        <authorList>
            <consortium name="US DOE Joint Genome Institute (JGI-PGF)"/>
            <person name="Walter F."/>
            <person name="Albersmeier A."/>
            <person name="Kalinowski J."/>
            <person name="Ruckert C."/>
        </authorList>
    </citation>
    <scope>NUCLEOTIDE SEQUENCE</scope>
    <source>
        <strain evidence="3">JCM 19596</strain>
    </source>
</reference>
<accession>A0A830FN04</accession>
<dbReference type="Gene3D" id="3.90.79.10">
    <property type="entry name" value="Nucleoside Triphosphate Pyrophosphohydrolase"/>
    <property type="match status" value="1"/>
</dbReference>
<dbReference type="Pfam" id="PF01008">
    <property type="entry name" value="IF-2B"/>
    <property type="match status" value="1"/>
</dbReference>
<reference evidence="3" key="2">
    <citation type="submission" date="2020-09" db="EMBL/GenBank/DDBJ databases">
        <authorList>
            <person name="Sun Q."/>
            <person name="Ohkuma M."/>
        </authorList>
    </citation>
    <scope>NUCLEOTIDE SEQUENCE</scope>
    <source>
        <strain evidence="3">JCM 19596</strain>
    </source>
</reference>
<dbReference type="Proteomes" id="UP000607197">
    <property type="component" value="Unassembled WGS sequence"/>
</dbReference>
<dbReference type="GO" id="GO:0019509">
    <property type="term" value="P:L-methionine salvage from methylthioadenosine"/>
    <property type="evidence" value="ECO:0007669"/>
    <property type="project" value="TreeGrafter"/>
</dbReference>
<comment type="caution">
    <text evidence="3">The sequence shown here is derived from an EMBL/GenBank/DDBJ whole genome shotgun (WGS) entry which is preliminary data.</text>
</comment>
<dbReference type="InterPro" id="IPR000086">
    <property type="entry name" value="NUDIX_hydrolase_dom"/>
</dbReference>
<evidence type="ECO:0000259" key="2">
    <source>
        <dbReference type="PROSITE" id="PS51462"/>
    </source>
</evidence>
<dbReference type="InterPro" id="IPR015797">
    <property type="entry name" value="NUDIX_hydrolase-like_dom_sf"/>
</dbReference>
<dbReference type="InterPro" id="IPR042529">
    <property type="entry name" value="IF_2B-like_C"/>
</dbReference>
<keyword evidence="3" id="KW-0648">Protein biosynthesis</keyword>
<protein>
    <submittedName>
        <fullName evidence="3">Translation initiation factor 2B subunit alpha</fullName>
    </submittedName>
</protein>
<dbReference type="InterPro" id="IPR000649">
    <property type="entry name" value="IF-2B-related"/>
</dbReference>
<organism evidence="3 4">
    <name type="scientific">Halocalculus aciditolerans</name>
    <dbReference type="NCBI Taxonomy" id="1383812"/>
    <lineage>
        <taxon>Archaea</taxon>
        <taxon>Methanobacteriati</taxon>
        <taxon>Methanobacteriota</taxon>
        <taxon>Stenosarchaea group</taxon>
        <taxon>Halobacteria</taxon>
        <taxon>Halobacteriales</taxon>
        <taxon>Halobacteriaceae</taxon>
        <taxon>Halocalculus</taxon>
    </lineage>
</organism>
<dbReference type="EMBL" id="BMPG01000004">
    <property type="protein sequence ID" value="GGL68946.1"/>
    <property type="molecule type" value="Genomic_DNA"/>
</dbReference>
<evidence type="ECO:0000256" key="1">
    <source>
        <dbReference type="RuleBase" id="RU003814"/>
    </source>
</evidence>
<keyword evidence="4" id="KW-1185">Reference proteome</keyword>
<dbReference type="Pfam" id="PF00293">
    <property type="entry name" value="NUDIX"/>
    <property type="match status" value="1"/>
</dbReference>
<sequence length="442" mass="46622">MKSAAVADDLTPVADRWKAARSDQASMDEVHVVTCFLRSGVDVLLLKRSERVGSYRGRWGAPAGHAEGRPDEQAWREIAEETGLADACERVRVGDPFDVVDEDRGTRWVVHPYLFDCARRDVEPNEETTEWAWAQPTAIRDRETVPDLWRSWRAVAPTVESVADDDTHGSAYVSLRAVEVLRDAAAEGAGRARLEALARDLLDAKPGMAAVRNRVNRVLSEAAGGKADARAVAERTLDAAVDADGRAADRARDLVAGERVVTLSRSGTVLDALTGEPGPASVVVAESRPACEGVGVAEALADAGVDVALTTDANLPGVVAGADVVLVGADTVLPDGRVLNKVGTRAAALAAEREDAACYAVCARDKVSPNADVHVESGDSAAVYDGERDVAVENPLFDVAPADCVTGVVTEDGVLDATAVGEVAGAFRSLAAWQDEQDDAQE</sequence>
<dbReference type="GO" id="GO:0003743">
    <property type="term" value="F:translation initiation factor activity"/>
    <property type="evidence" value="ECO:0007669"/>
    <property type="project" value="UniProtKB-KW"/>
</dbReference>
<evidence type="ECO:0000313" key="4">
    <source>
        <dbReference type="Proteomes" id="UP000607197"/>
    </source>
</evidence>
<keyword evidence="3" id="KW-0396">Initiation factor</keyword>
<dbReference type="PANTHER" id="PTHR43475">
    <property type="entry name" value="METHYLTHIORIBOSE-1-PHOSPHATE ISOMERASE"/>
    <property type="match status" value="1"/>
</dbReference>
<dbReference type="AlphaFoldDB" id="A0A830FN04"/>
<feature type="domain" description="Nudix hydrolase" evidence="2">
    <location>
        <begin position="28"/>
        <end position="161"/>
    </location>
</feature>
<dbReference type="Gene3D" id="3.40.50.10470">
    <property type="entry name" value="Translation initiation factor eif-2b, domain 2"/>
    <property type="match status" value="1"/>
</dbReference>
<evidence type="ECO:0000313" key="3">
    <source>
        <dbReference type="EMBL" id="GGL68946.1"/>
    </source>
</evidence>
<dbReference type="PANTHER" id="PTHR43475:SF3">
    <property type="entry name" value="TRANSLATION INITIATION FACTOR EIF-2B SUBUNIT FAMILY PROTEIN (AFU_ORTHOLOGUE AFUA_2G14290)"/>
    <property type="match status" value="1"/>
</dbReference>
<dbReference type="GO" id="GO:0046523">
    <property type="term" value="F:S-methyl-5-thioribose-1-phosphate isomerase activity"/>
    <property type="evidence" value="ECO:0007669"/>
    <property type="project" value="TreeGrafter"/>
</dbReference>
<dbReference type="InterPro" id="IPR037171">
    <property type="entry name" value="NagB/RpiA_transferase-like"/>
</dbReference>
<comment type="similarity">
    <text evidence="1">Belongs to the eIF-2B alpha/beta/delta subunits family.</text>
</comment>